<protein>
    <submittedName>
        <fullName evidence="2">Uncharacterized protein</fullName>
    </submittedName>
</protein>
<evidence type="ECO:0000313" key="3">
    <source>
        <dbReference type="Proteomes" id="UP000053157"/>
    </source>
</evidence>
<dbReference type="Proteomes" id="UP000053157">
    <property type="component" value="Unassembled WGS sequence"/>
</dbReference>
<comment type="caution">
    <text evidence="2">The sequence shown here is derived from an EMBL/GenBank/DDBJ whole genome shotgun (WGS) entry which is preliminary data.</text>
</comment>
<name>A0A0W1SFR5_9EURY</name>
<feature type="region of interest" description="Disordered" evidence="1">
    <location>
        <begin position="70"/>
        <end position="118"/>
    </location>
</feature>
<keyword evidence="3" id="KW-1185">Reference proteome</keyword>
<evidence type="ECO:0000313" key="2">
    <source>
        <dbReference type="EMBL" id="KTG24742.1"/>
    </source>
</evidence>
<reference evidence="2 3" key="1">
    <citation type="submission" date="2015-12" db="EMBL/GenBank/DDBJ databases">
        <title>Haloferax profundi sp. nov. isolated from the Discovery deep brine-seawater interface in the Red Sea.</title>
        <authorList>
            <person name="Zhang G."/>
            <person name="Stingl U."/>
            <person name="Rashid M."/>
        </authorList>
    </citation>
    <scope>NUCLEOTIDE SEQUENCE [LARGE SCALE GENOMIC DNA]</scope>
    <source>
        <strain evidence="2 3">SB29</strain>
    </source>
</reference>
<accession>A0A0W1SFR5</accession>
<feature type="compositionally biased region" description="Basic and acidic residues" evidence="1">
    <location>
        <begin position="70"/>
        <end position="90"/>
    </location>
</feature>
<gene>
    <name evidence="2" type="ORF">AUR66_16570</name>
</gene>
<dbReference type="EMBL" id="LOPV01000299">
    <property type="protein sequence ID" value="KTG24742.1"/>
    <property type="molecule type" value="Genomic_DNA"/>
</dbReference>
<organism evidence="2 3">
    <name type="scientific">Haloferax profundi</name>
    <dbReference type="NCBI Taxonomy" id="1544718"/>
    <lineage>
        <taxon>Archaea</taxon>
        <taxon>Methanobacteriati</taxon>
        <taxon>Methanobacteriota</taxon>
        <taxon>Stenosarchaea group</taxon>
        <taxon>Halobacteria</taxon>
        <taxon>Halobacteriales</taxon>
        <taxon>Haloferacaceae</taxon>
        <taxon>Haloferax</taxon>
    </lineage>
</organism>
<sequence length="118" mass="13858">MNEISEVTVRFDTPIQETVNQAFLVKITYRTYPVGASTEKMFRLAVIKKFGEEINLEQRASRLREIQERENKEREEVQERENKEREEGKKQNLSHVKVASPFSNSNKSLMRGLSQKKL</sequence>
<dbReference type="AlphaFoldDB" id="A0A0W1SFR5"/>
<evidence type="ECO:0000256" key="1">
    <source>
        <dbReference type="SAM" id="MobiDB-lite"/>
    </source>
</evidence>
<proteinExistence type="predicted"/>